<keyword evidence="7" id="KW-1133">Transmembrane helix</keyword>
<evidence type="ECO:0000256" key="7">
    <source>
        <dbReference type="SAM" id="Phobius"/>
    </source>
</evidence>
<evidence type="ECO:0000256" key="5">
    <source>
        <dbReference type="ARBA" id="ARBA00029447"/>
    </source>
</evidence>
<comment type="subcellular location">
    <subcellularLocation>
        <location evidence="1">Cell membrane</location>
    </subcellularLocation>
</comment>
<gene>
    <name evidence="10" type="ORF">HNP81_001654</name>
</gene>
<evidence type="ECO:0000256" key="4">
    <source>
        <dbReference type="ARBA" id="ARBA00023224"/>
    </source>
</evidence>
<evidence type="ECO:0000256" key="2">
    <source>
        <dbReference type="ARBA" id="ARBA00022475"/>
    </source>
</evidence>
<dbReference type="Gene3D" id="1.10.287.950">
    <property type="entry name" value="Methyl-accepting chemotaxis protein"/>
    <property type="match status" value="1"/>
</dbReference>
<dbReference type="PANTHER" id="PTHR32089:SF112">
    <property type="entry name" value="LYSOZYME-LIKE PROTEIN-RELATED"/>
    <property type="match status" value="1"/>
</dbReference>
<name>A0ABR6CMV3_9BACI</name>
<dbReference type="EMBL" id="JACJHX010000004">
    <property type="protein sequence ID" value="MBA9026369.1"/>
    <property type="molecule type" value="Genomic_DNA"/>
</dbReference>
<accession>A0ABR6CMV3</accession>
<dbReference type="CDD" id="cd06225">
    <property type="entry name" value="HAMP"/>
    <property type="match status" value="1"/>
</dbReference>
<keyword evidence="2" id="KW-1003">Cell membrane</keyword>
<comment type="similarity">
    <text evidence="5">Belongs to the methyl-accepting chemotaxis (MCP) protein family.</text>
</comment>
<comment type="caution">
    <text evidence="10">The sequence shown here is derived from an EMBL/GenBank/DDBJ whole genome shotgun (WGS) entry which is preliminary data.</text>
</comment>
<dbReference type="SMART" id="SM00283">
    <property type="entry name" value="MA"/>
    <property type="match status" value="1"/>
</dbReference>
<dbReference type="SMART" id="SM00304">
    <property type="entry name" value="HAMP"/>
    <property type="match status" value="1"/>
</dbReference>
<feature type="domain" description="HAMP" evidence="9">
    <location>
        <begin position="205"/>
        <end position="258"/>
    </location>
</feature>
<dbReference type="PROSITE" id="PS50111">
    <property type="entry name" value="CHEMOTAXIS_TRANSDUC_2"/>
    <property type="match status" value="1"/>
</dbReference>
<keyword evidence="7" id="KW-0812">Transmembrane</keyword>
<sequence length="563" mass="61449">MKKQFNFKSIKMKMLLGFSLVILLIVLFGIYNYSVIKKSNEDAKNIVEKELPLLIANEQMAKTMANRISTARGYVLYGGDYKDRFNDYTEEGKRNEAIVREIGATEEFDNLIKKTVEWRKFVAKEVFEEYDKGNKELARQNLAEKDQAVREIMAGYEELASKSQDSINETESKIIANGKKTLFIATIVTILVIVVSLAAALITSNIIAKPIIKVMERMKLIANGDLSNEPLETKLQDEVGQLVVATNEMNHNIRELLSEINVASGSIAGQSEELTQSANEVNAGSQQIATTMQELAAGSESEAIIASNLASLMGLFSTSIQEVNTIGEGIQKASNEVFQMTSEGSKLMELSNEQMAKIDLIVQESVQKVQGLDIKSQEISKLVSVIQEIADQTNLLALNAAIEAARAGEHGKGFAVVADEVRKLAEQVSTSITDITDIVAGIQDESSLVAESLYDGYKEVNQGTIQIKTTRETFAKINSAVTEMSININTVSGNLSSIVANSEKMNESISEIAAISEESAAGVEQTSASSQQISSSMEEVANNSDELAKLAEKLNGLVHQFKL</sequence>
<evidence type="ECO:0000259" key="8">
    <source>
        <dbReference type="PROSITE" id="PS50111"/>
    </source>
</evidence>
<protein>
    <submittedName>
        <fullName evidence="10">Methyl-accepting chemotaxis protein</fullName>
    </submittedName>
</protein>
<evidence type="ECO:0000256" key="1">
    <source>
        <dbReference type="ARBA" id="ARBA00004236"/>
    </source>
</evidence>
<evidence type="ECO:0000256" key="6">
    <source>
        <dbReference type="PROSITE-ProRule" id="PRU00284"/>
    </source>
</evidence>
<evidence type="ECO:0000313" key="11">
    <source>
        <dbReference type="Proteomes" id="UP000626697"/>
    </source>
</evidence>
<proteinExistence type="inferred from homology"/>
<dbReference type="InterPro" id="IPR003660">
    <property type="entry name" value="HAMP_dom"/>
</dbReference>
<organism evidence="10 11">
    <name type="scientific">Peribacillus huizhouensis</name>
    <dbReference type="NCBI Taxonomy" id="1501239"/>
    <lineage>
        <taxon>Bacteria</taxon>
        <taxon>Bacillati</taxon>
        <taxon>Bacillota</taxon>
        <taxon>Bacilli</taxon>
        <taxon>Bacillales</taxon>
        <taxon>Bacillaceae</taxon>
        <taxon>Peribacillus</taxon>
    </lineage>
</organism>
<evidence type="ECO:0000313" key="10">
    <source>
        <dbReference type="EMBL" id="MBA9026369.1"/>
    </source>
</evidence>
<keyword evidence="11" id="KW-1185">Reference proteome</keyword>
<dbReference type="Pfam" id="PF00672">
    <property type="entry name" value="HAMP"/>
    <property type="match status" value="1"/>
</dbReference>
<dbReference type="SUPFAM" id="SSF58104">
    <property type="entry name" value="Methyl-accepting chemotaxis protein (MCP) signaling domain"/>
    <property type="match status" value="1"/>
</dbReference>
<reference evidence="10 11" key="1">
    <citation type="submission" date="2020-08" db="EMBL/GenBank/DDBJ databases">
        <title>Genomic Encyclopedia of Type Strains, Phase IV (KMG-IV): sequencing the most valuable type-strain genomes for metagenomic binning, comparative biology and taxonomic classification.</title>
        <authorList>
            <person name="Goeker M."/>
        </authorList>
    </citation>
    <scope>NUCLEOTIDE SEQUENCE [LARGE SCALE GENOMIC DNA]</scope>
    <source>
        <strain evidence="10 11">DSM 105481</strain>
    </source>
</reference>
<feature type="domain" description="Methyl-accepting transducer" evidence="8">
    <location>
        <begin position="277"/>
        <end position="534"/>
    </location>
</feature>
<keyword evidence="4 6" id="KW-0807">Transducer</keyword>
<evidence type="ECO:0000259" key="9">
    <source>
        <dbReference type="PROSITE" id="PS50885"/>
    </source>
</evidence>
<dbReference type="Proteomes" id="UP000626697">
    <property type="component" value="Unassembled WGS sequence"/>
</dbReference>
<dbReference type="Pfam" id="PF00015">
    <property type="entry name" value="MCPsignal"/>
    <property type="match status" value="1"/>
</dbReference>
<dbReference type="InterPro" id="IPR004089">
    <property type="entry name" value="MCPsignal_dom"/>
</dbReference>
<dbReference type="RefSeq" id="WP_182502242.1">
    <property type="nucleotide sequence ID" value="NZ_JACJHX010000004.1"/>
</dbReference>
<dbReference type="PROSITE" id="PS50885">
    <property type="entry name" value="HAMP"/>
    <property type="match status" value="1"/>
</dbReference>
<dbReference type="PANTHER" id="PTHR32089">
    <property type="entry name" value="METHYL-ACCEPTING CHEMOTAXIS PROTEIN MCPB"/>
    <property type="match status" value="1"/>
</dbReference>
<keyword evidence="3 7" id="KW-0472">Membrane</keyword>
<feature type="transmembrane region" description="Helical" evidence="7">
    <location>
        <begin position="182"/>
        <end position="208"/>
    </location>
</feature>
<evidence type="ECO:0000256" key="3">
    <source>
        <dbReference type="ARBA" id="ARBA00023136"/>
    </source>
</evidence>